<gene>
    <name evidence="4" type="ORF">NLI96_g7880</name>
</gene>
<keyword evidence="2" id="KW-0472">Membrane</keyword>
<keyword evidence="2" id="KW-1133">Transmembrane helix</keyword>
<feature type="compositionally biased region" description="Low complexity" evidence="1">
    <location>
        <begin position="67"/>
        <end position="86"/>
    </location>
</feature>
<organism evidence="4 5">
    <name type="scientific">Meripilus lineatus</name>
    <dbReference type="NCBI Taxonomy" id="2056292"/>
    <lineage>
        <taxon>Eukaryota</taxon>
        <taxon>Fungi</taxon>
        <taxon>Dikarya</taxon>
        <taxon>Basidiomycota</taxon>
        <taxon>Agaricomycotina</taxon>
        <taxon>Agaricomycetes</taxon>
        <taxon>Polyporales</taxon>
        <taxon>Meripilaceae</taxon>
        <taxon>Meripilus</taxon>
    </lineage>
</organism>
<reference evidence="4" key="1">
    <citation type="submission" date="2022-07" db="EMBL/GenBank/DDBJ databases">
        <title>Genome Sequence of Physisporinus lineatus.</title>
        <authorList>
            <person name="Buettner E."/>
        </authorList>
    </citation>
    <scope>NUCLEOTIDE SEQUENCE</scope>
    <source>
        <strain evidence="4">VT162</strain>
    </source>
</reference>
<evidence type="ECO:0000256" key="1">
    <source>
        <dbReference type="SAM" id="MobiDB-lite"/>
    </source>
</evidence>
<evidence type="ECO:0000313" key="4">
    <source>
        <dbReference type="EMBL" id="KAJ3481109.1"/>
    </source>
</evidence>
<feature type="region of interest" description="Disordered" evidence="1">
    <location>
        <begin position="653"/>
        <end position="688"/>
    </location>
</feature>
<feature type="compositionally biased region" description="Polar residues" evidence="1">
    <location>
        <begin position="665"/>
        <end position="681"/>
    </location>
</feature>
<feature type="transmembrane region" description="Helical" evidence="2">
    <location>
        <begin position="265"/>
        <end position="286"/>
    </location>
</feature>
<sequence>MGPAGSDSPPSPVSPILSRKTAMVEDSRYRPESRSPSLSPRIRQSLPFVPQNPHSPTPSEVLEAARNSSNIPTVSPTSIPIISTSSYDGSQKSQSRTYEPQPPRSGPTSDTPTGEVKLEVTLRRYDEEKISRCNGDIDTLLVFAGLFSAVLATFNIQAYQILQPDPMSLYLPLLAQVVSQNLPANLTRSSVPVSYSETPAFAVRVNVLWFASLICSLVAASLAMLVKQWFREYLNWDCTASDERIRVRHVRYAGLIRWRVFETAAILPLLLQLALVLFFLGLCEWIRAVNRTVWIFTLSFVAPWLLAFVVTVCAPLLSSSCPYKTPFLNDWIQACRALISRLHHGKQWRKKLRYSNSYYRFPGDERGVRRDLALDIPALVSADETLRDDDILFTSFRTCLQNVEGAKVLHITRKLFQHRLGRGVPYLHQLEYGRIPSRALESIAHILSDALARETNKTRSSWVSWMREATVCLASLLRHAQTHNRNVDASTFSSTFVSLLHLERSSLPELLAILAVGSPLVNWAAADLQPDLQGTVTPNVIHATRELIASMDRHHDPLRLAGEFLFIMEIMGSESLTRHFIRLNQAVIELSAAIWARGMTFGFQSTILGGQSTSLYVELLLSACRRLDRRVRGLVGEDLVQILSQIHNDGAVSFRTEQPGGGTAPRSTSVPQSSIMASSNPLPAMSDTPHRPFVDGEGLFSGSDIQIFGRPSQRTSNLIFDWRPPTPLPSSALIQATTNFITNLRTSRSTSIRSFLVDLENETNGMVSRQSSSLSWDPLPLENETTIESTPIATGVHDPSYAPIVPPFSAIGQFVPLPGMQTPVRRHTLDTTELDTDLEAHSQHSGHSEFMPSPISRLASMSTPVLLPSHRAESSDY</sequence>
<protein>
    <recommendedName>
        <fullName evidence="3">DUF6535 domain-containing protein</fullName>
    </recommendedName>
</protein>
<feature type="transmembrane region" description="Helical" evidence="2">
    <location>
        <begin position="293"/>
        <end position="317"/>
    </location>
</feature>
<dbReference type="EMBL" id="JANAWD010000339">
    <property type="protein sequence ID" value="KAJ3481109.1"/>
    <property type="molecule type" value="Genomic_DNA"/>
</dbReference>
<feature type="domain" description="DUF6535" evidence="3">
    <location>
        <begin position="122"/>
        <end position="286"/>
    </location>
</feature>
<keyword evidence="5" id="KW-1185">Reference proteome</keyword>
<name>A0AAD5UYD1_9APHY</name>
<comment type="caution">
    <text evidence="4">The sequence shown here is derived from an EMBL/GenBank/DDBJ whole genome shotgun (WGS) entry which is preliminary data.</text>
</comment>
<dbReference type="Proteomes" id="UP001212997">
    <property type="component" value="Unassembled WGS sequence"/>
</dbReference>
<feature type="transmembrane region" description="Helical" evidence="2">
    <location>
        <begin position="139"/>
        <end position="161"/>
    </location>
</feature>
<dbReference type="InterPro" id="IPR045338">
    <property type="entry name" value="DUF6535"/>
</dbReference>
<evidence type="ECO:0000259" key="3">
    <source>
        <dbReference type="Pfam" id="PF20153"/>
    </source>
</evidence>
<feature type="compositionally biased region" description="Polar residues" evidence="1">
    <location>
        <begin position="87"/>
        <end position="98"/>
    </location>
</feature>
<dbReference type="AlphaFoldDB" id="A0AAD5UYD1"/>
<evidence type="ECO:0000256" key="2">
    <source>
        <dbReference type="SAM" id="Phobius"/>
    </source>
</evidence>
<keyword evidence="2" id="KW-0812">Transmembrane</keyword>
<feature type="region of interest" description="Disordered" evidence="1">
    <location>
        <begin position="1"/>
        <end position="116"/>
    </location>
</feature>
<feature type="compositionally biased region" description="Low complexity" evidence="1">
    <location>
        <begin position="34"/>
        <end position="47"/>
    </location>
</feature>
<dbReference type="Pfam" id="PF20153">
    <property type="entry name" value="DUF6535"/>
    <property type="match status" value="1"/>
</dbReference>
<evidence type="ECO:0000313" key="5">
    <source>
        <dbReference type="Proteomes" id="UP001212997"/>
    </source>
</evidence>
<accession>A0AAD5UYD1</accession>
<feature type="transmembrane region" description="Helical" evidence="2">
    <location>
        <begin position="207"/>
        <end position="226"/>
    </location>
</feature>
<proteinExistence type="predicted"/>
<feature type="compositionally biased region" description="Basic and acidic residues" evidence="1">
    <location>
        <begin position="22"/>
        <end position="33"/>
    </location>
</feature>